<evidence type="ECO:0000259" key="1">
    <source>
        <dbReference type="Pfam" id="PF01636"/>
    </source>
</evidence>
<comment type="caution">
    <text evidence="2">The sequence shown here is derived from an EMBL/GenBank/DDBJ whole genome shotgun (WGS) entry which is preliminary data.</text>
</comment>
<feature type="domain" description="Aminoglycoside phosphotransferase" evidence="1">
    <location>
        <begin position="27"/>
        <end position="222"/>
    </location>
</feature>
<dbReference type="Proteomes" id="UP000630149">
    <property type="component" value="Unassembled WGS sequence"/>
</dbReference>
<reference evidence="2" key="1">
    <citation type="journal article" date="2014" name="Int. J. Syst. Evol. Microbiol.">
        <title>Complete genome sequence of Corynebacterium casei LMG S-19264T (=DSM 44701T), isolated from a smear-ripened cheese.</title>
        <authorList>
            <consortium name="US DOE Joint Genome Institute (JGI-PGF)"/>
            <person name="Walter F."/>
            <person name="Albersmeier A."/>
            <person name="Kalinowski J."/>
            <person name="Ruckert C."/>
        </authorList>
    </citation>
    <scope>NUCLEOTIDE SEQUENCE</scope>
    <source>
        <strain evidence="2">JCM 13919</strain>
    </source>
</reference>
<organism evidence="2 3">
    <name type="scientific">Legionella impletisoli</name>
    <dbReference type="NCBI Taxonomy" id="343510"/>
    <lineage>
        <taxon>Bacteria</taxon>
        <taxon>Pseudomonadati</taxon>
        <taxon>Pseudomonadota</taxon>
        <taxon>Gammaproteobacteria</taxon>
        <taxon>Legionellales</taxon>
        <taxon>Legionellaceae</taxon>
        <taxon>Legionella</taxon>
    </lineage>
</organism>
<evidence type="ECO:0000313" key="3">
    <source>
        <dbReference type="Proteomes" id="UP000630149"/>
    </source>
</evidence>
<dbReference type="SUPFAM" id="SSF56112">
    <property type="entry name" value="Protein kinase-like (PK-like)"/>
    <property type="match status" value="1"/>
</dbReference>
<protein>
    <recommendedName>
        <fullName evidence="1">Aminoglycoside phosphotransferase domain-containing protein</fullName>
    </recommendedName>
</protein>
<dbReference type="InterPro" id="IPR011009">
    <property type="entry name" value="Kinase-like_dom_sf"/>
</dbReference>
<dbReference type="OrthoDB" id="179763at2"/>
<dbReference type="AlphaFoldDB" id="A0A917JVV2"/>
<dbReference type="Gene3D" id="3.90.1200.10">
    <property type="match status" value="1"/>
</dbReference>
<evidence type="ECO:0000313" key="2">
    <source>
        <dbReference type="EMBL" id="GGI88623.1"/>
    </source>
</evidence>
<dbReference type="EMBL" id="BMOB01000007">
    <property type="protein sequence ID" value="GGI88623.1"/>
    <property type="molecule type" value="Genomic_DNA"/>
</dbReference>
<dbReference type="InterPro" id="IPR002575">
    <property type="entry name" value="Aminoglycoside_PTrfase"/>
</dbReference>
<gene>
    <name evidence="2" type="ORF">GCM10007966_16690</name>
</gene>
<keyword evidence="3" id="KW-1185">Reference proteome</keyword>
<proteinExistence type="predicted"/>
<name>A0A917JVV2_9GAMM</name>
<sequence length="306" mass="35711">MIERLTQEEESELRLLCKHHLNLYIDTITPLSKKTSNLLYLVYAGEKKYILKHLQPLTWLGKRTEHEISFNESIASMVGNALKNTTPALTWKKTQHLIPDMEKWLILIPFVEGSIHTVWSLSQSEQLGQTLALLHGCNLPKQEAKPFPSLNYDDFQIPTAWKLSVEYCSTNRFHRSDEWVVSHRDLHTGNILWNREITPYLIDWESVGLIHPLVELIGLATNAAGIPMRRFNQNNFLAVLKGYKTQTGFLPKEDDILWGQCFHSWLLWYQFNITSRKEEEAKDTLLVLEFIRGHLKRMKELYRAEA</sequence>
<dbReference type="Pfam" id="PF01636">
    <property type="entry name" value="APH"/>
    <property type="match status" value="1"/>
</dbReference>
<reference evidence="2" key="2">
    <citation type="submission" date="2020-09" db="EMBL/GenBank/DDBJ databases">
        <authorList>
            <person name="Sun Q."/>
            <person name="Ohkuma M."/>
        </authorList>
    </citation>
    <scope>NUCLEOTIDE SEQUENCE</scope>
    <source>
        <strain evidence="2">JCM 13919</strain>
    </source>
</reference>
<dbReference type="RefSeq" id="WP_131776358.1">
    <property type="nucleotide sequence ID" value="NZ_BMOB01000007.1"/>
</dbReference>
<accession>A0A917JVV2</accession>